<dbReference type="PRINTS" id="PR00481">
    <property type="entry name" value="LAMNOPPTDASE"/>
</dbReference>
<dbReference type="STRING" id="13616.ENSMODP00000020676"/>
<dbReference type="GO" id="GO:0005737">
    <property type="term" value="C:cytoplasm"/>
    <property type="evidence" value="ECO:0000318"/>
    <property type="project" value="GO_Central"/>
</dbReference>
<dbReference type="Bgee" id="ENSMODG00000016562">
    <property type="expression patterns" value="Expressed in spermatocyte and 20 other cell types or tissues"/>
</dbReference>
<keyword evidence="7" id="KW-1185">Reference proteome</keyword>
<dbReference type="GO" id="GO:0070006">
    <property type="term" value="F:metalloaminopeptidase activity"/>
    <property type="evidence" value="ECO:0007669"/>
    <property type="project" value="InterPro"/>
</dbReference>
<reference evidence="6" key="3">
    <citation type="submission" date="2025-09" db="UniProtKB">
        <authorList>
            <consortium name="Ensembl"/>
        </authorList>
    </citation>
    <scope>IDENTIFICATION</scope>
</reference>
<dbReference type="InParanoid" id="F7DN69"/>
<dbReference type="Pfam" id="PF18295">
    <property type="entry name" value="Pdase_M17_N2"/>
    <property type="match status" value="1"/>
</dbReference>
<dbReference type="GO" id="GO:0006508">
    <property type="term" value="P:proteolysis"/>
    <property type="evidence" value="ECO:0000318"/>
    <property type="project" value="GO_Central"/>
</dbReference>
<dbReference type="Gene3D" id="3.40.50.10590">
    <property type="entry name" value="Zn-dependent exopeptidases"/>
    <property type="match status" value="1"/>
</dbReference>
<dbReference type="OMA" id="MVCEQSD"/>
<comment type="similarity">
    <text evidence="1">Belongs to the peptidase M17 family.</text>
</comment>
<reference evidence="6 7" key="1">
    <citation type="journal article" date="2007" name="Nature">
        <title>Genome of the marsupial Monodelphis domestica reveals innovation in non-coding sequences.</title>
        <authorList>
            <person name="Mikkelsen T.S."/>
            <person name="Wakefield M.J."/>
            <person name="Aken B."/>
            <person name="Amemiya C.T."/>
            <person name="Chang J.L."/>
            <person name="Duke S."/>
            <person name="Garber M."/>
            <person name="Gentles A.J."/>
            <person name="Goodstadt L."/>
            <person name="Heger A."/>
            <person name="Jurka J."/>
            <person name="Kamal M."/>
            <person name="Mauceli E."/>
            <person name="Searle S.M."/>
            <person name="Sharpe T."/>
            <person name="Baker M.L."/>
            <person name="Batzer M.A."/>
            <person name="Benos P.V."/>
            <person name="Belov K."/>
            <person name="Clamp M."/>
            <person name="Cook A."/>
            <person name="Cuff J."/>
            <person name="Das R."/>
            <person name="Davidow L."/>
            <person name="Deakin J.E."/>
            <person name="Fazzari M.J."/>
            <person name="Glass J.L."/>
            <person name="Grabherr M."/>
            <person name="Greally J.M."/>
            <person name="Gu W."/>
            <person name="Hore T.A."/>
            <person name="Huttley G.A."/>
            <person name="Kleber M."/>
            <person name="Jirtle R.L."/>
            <person name="Koina E."/>
            <person name="Lee J.T."/>
            <person name="Mahony S."/>
            <person name="Marra M.A."/>
            <person name="Miller R.D."/>
            <person name="Nicholls R.D."/>
            <person name="Oda M."/>
            <person name="Papenfuss A.T."/>
            <person name="Parra Z.E."/>
            <person name="Pollock D.D."/>
            <person name="Ray D.A."/>
            <person name="Schein J.E."/>
            <person name="Speed T.P."/>
            <person name="Thompson K."/>
            <person name="VandeBerg J.L."/>
            <person name="Wade C.M."/>
            <person name="Walker J.A."/>
            <person name="Waters P.D."/>
            <person name="Webber C."/>
            <person name="Weidman J.R."/>
            <person name="Xie X."/>
            <person name="Zody M.C."/>
            <person name="Baldwin J."/>
            <person name="Abdouelleil A."/>
            <person name="Abdulkadir J."/>
            <person name="Abebe A."/>
            <person name="Abera B."/>
            <person name="Abreu J."/>
            <person name="Acer S.C."/>
            <person name="Aftuck L."/>
            <person name="Alexander A."/>
            <person name="An P."/>
            <person name="Anderson E."/>
            <person name="Anderson S."/>
            <person name="Arachi H."/>
            <person name="Azer M."/>
            <person name="Bachantsang P."/>
            <person name="Barry A."/>
            <person name="Bayul T."/>
            <person name="Berlin A."/>
            <person name="Bessette D."/>
            <person name="Bloom T."/>
            <person name="Bloom T."/>
            <person name="Boguslavskiy L."/>
            <person name="Bonnet C."/>
            <person name="Boukhgalter B."/>
            <person name="Bourzgui I."/>
            <person name="Brown A."/>
            <person name="Cahill P."/>
            <person name="Channer S."/>
            <person name="Cheshatsang Y."/>
            <person name="Chuda L."/>
            <person name="Citroen M."/>
            <person name="Collymore A."/>
            <person name="Cooke P."/>
            <person name="Costello M."/>
            <person name="D'Aco K."/>
            <person name="Daza R."/>
            <person name="De Haan G."/>
            <person name="DeGray S."/>
            <person name="DeMaso C."/>
            <person name="Dhargay N."/>
            <person name="Dooley K."/>
            <person name="Dooley E."/>
            <person name="Doricent M."/>
            <person name="Dorje P."/>
            <person name="Dorjee K."/>
            <person name="Dupes A."/>
            <person name="Elong R."/>
            <person name="Falk J."/>
            <person name="Farina A."/>
            <person name="Faro S."/>
            <person name="Ferguson D."/>
            <person name="Fisher S."/>
            <person name="Foley C.D."/>
            <person name="Franke A."/>
            <person name="Friedrich D."/>
            <person name="Gadbois L."/>
            <person name="Gearin G."/>
            <person name="Gearin C.R."/>
            <person name="Giannoukos G."/>
            <person name="Goode T."/>
            <person name="Graham J."/>
            <person name="Grandbois E."/>
            <person name="Grewal S."/>
            <person name="Gyaltsen K."/>
            <person name="Hafez N."/>
            <person name="Hagos B."/>
            <person name="Hall J."/>
            <person name="Henson C."/>
            <person name="Hollinger A."/>
            <person name="Honan T."/>
            <person name="Huard M.D."/>
            <person name="Hughes L."/>
            <person name="Hurhula B."/>
            <person name="Husby M.E."/>
            <person name="Kamat A."/>
            <person name="Kanga B."/>
            <person name="Kashin S."/>
            <person name="Khazanovich D."/>
            <person name="Kisner P."/>
            <person name="Lance K."/>
            <person name="Lara M."/>
            <person name="Lee W."/>
            <person name="Lennon N."/>
            <person name="Letendre F."/>
            <person name="LeVine R."/>
            <person name="Lipovsky A."/>
            <person name="Liu X."/>
            <person name="Liu J."/>
            <person name="Liu S."/>
            <person name="Lokyitsang T."/>
            <person name="Lokyitsang Y."/>
            <person name="Lubonja R."/>
            <person name="Lui A."/>
            <person name="MacDonald P."/>
            <person name="Magnisalis V."/>
            <person name="Maru K."/>
            <person name="Matthews C."/>
            <person name="McCusker W."/>
            <person name="McDonough S."/>
            <person name="Mehta T."/>
            <person name="Meldrim J."/>
            <person name="Meneus L."/>
            <person name="Mihai O."/>
            <person name="Mihalev A."/>
            <person name="Mihova T."/>
            <person name="Mittelman R."/>
            <person name="Mlenga V."/>
            <person name="Montmayeur A."/>
            <person name="Mulrain L."/>
            <person name="Navidi A."/>
            <person name="Naylor J."/>
            <person name="Negash T."/>
            <person name="Nguyen T."/>
            <person name="Nguyen N."/>
            <person name="Nicol R."/>
            <person name="Norbu C."/>
            <person name="Norbu N."/>
            <person name="Novod N."/>
            <person name="O'Neill B."/>
            <person name="Osman S."/>
            <person name="Markiewicz E."/>
            <person name="Oyono O.L."/>
            <person name="Patti C."/>
            <person name="Phunkhang P."/>
            <person name="Pierre F."/>
            <person name="Priest M."/>
            <person name="Raghuraman S."/>
            <person name="Rege F."/>
            <person name="Reyes R."/>
            <person name="Rise C."/>
            <person name="Rogov P."/>
            <person name="Ross K."/>
            <person name="Ryan E."/>
            <person name="Settipalli S."/>
            <person name="Shea T."/>
            <person name="Sherpa N."/>
            <person name="Shi L."/>
            <person name="Shih D."/>
            <person name="Sparrow T."/>
            <person name="Spaulding J."/>
            <person name="Stalker J."/>
            <person name="Stange-Thomann N."/>
            <person name="Stavropoulos S."/>
            <person name="Stone C."/>
            <person name="Strader C."/>
            <person name="Tesfaye S."/>
            <person name="Thomson T."/>
            <person name="Thoulutsang Y."/>
            <person name="Thoulutsang D."/>
            <person name="Topham K."/>
            <person name="Topping I."/>
            <person name="Tsamla T."/>
            <person name="Vassiliev H."/>
            <person name="Vo A."/>
            <person name="Wangchuk T."/>
            <person name="Wangdi T."/>
            <person name="Weiand M."/>
            <person name="Wilkinson J."/>
            <person name="Wilson A."/>
            <person name="Yadav S."/>
            <person name="Young G."/>
            <person name="Yu Q."/>
            <person name="Zembek L."/>
            <person name="Zhong D."/>
            <person name="Zimmer A."/>
            <person name="Zwirko Z."/>
            <person name="Jaffe D.B."/>
            <person name="Alvarez P."/>
            <person name="Brockman W."/>
            <person name="Butler J."/>
            <person name="Chin C."/>
            <person name="Gnerre S."/>
            <person name="MacCallum I."/>
            <person name="Graves J.A."/>
            <person name="Ponting C.P."/>
            <person name="Breen M."/>
            <person name="Samollow P.B."/>
            <person name="Lander E.S."/>
            <person name="Lindblad-Toh K."/>
        </authorList>
    </citation>
    <scope>NUCLEOTIDE SEQUENCE [LARGE SCALE GENOMIC DNA]</scope>
</reference>
<evidence type="ECO:0000256" key="3">
    <source>
        <dbReference type="ARBA" id="ARBA00022670"/>
    </source>
</evidence>
<evidence type="ECO:0000313" key="6">
    <source>
        <dbReference type="Ensembl" id="ENSMODP00000020676.2"/>
    </source>
</evidence>
<dbReference type="PANTHER" id="PTHR11963">
    <property type="entry name" value="LEUCINE AMINOPEPTIDASE-RELATED"/>
    <property type="match status" value="1"/>
</dbReference>
<evidence type="ECO:0000256" key="2">
    <source>
        <dbReference type="ARBA" id="ARBA00022438"/>
    </source>
</evidence>
<keyword evidence="4" id="KW-0378">Hydrolase</keyword>
<dbReference type="SUPFAM" id="SSF53187">
    <property type="entry name" value="Zn-dependent exopeptidases"/>
    <property type="match status" value="1"/>
</dbReference>
<evidence type="ECO:0000256" key="4">
    <source>
        <dbReference type="ARBA" id="ARBA00022801"/>
    </source>
</evidence>
<gene>
    <name evidence="6" type="primary">NPEPL1</name>
</gene>
<dbReference type="FunCoup" id="F7DN69">
    <property type="interactions" value="1182"/>
</dbReference>
<dbReference type="InterPro" id="IPR041417">
    <property type="entry name" value="NPEPL1_N"/>
</dbReference>
<dbReference type="Gene3D" id="3.40.630.10">
    <property type="entry name" value="Zn peptidases"/>
    <property type="match status" value="1"/>
</dbReference>
<dbReference type="GO" id="GO:0008233">
    <property type="term" value="F:peptidase activity"/>
    <property type="evidence" value="ECO:0000318"/>
    <property type="project" value="GO_Central"/>
</dbReference>
<dbReference type="GeneTree" id="ENSGT00530000063255"/>
<dbReference type="CDD" id="cd00433">
    <property type="entry name" value="Peptidase_M17"/>
    <property type="match status" value="1"/>
</dbReference>
<keyword evidence="2" id="KW-0031">Aminopeptidase</keyword>
<keyword evidence="3" id="KW-0645">Protease</keyword>
<dbReference type="InterPro" id="IPR000819">
    <property type="entry name" value="Peptidase_M17_C"/>
</dbReference>
<accession>F7DN69</accession>
<dbReference type="MEROPS" id="M17.006"/>
<dbReference type="InterPro" id="IPR011356">
    <property type="entry name" value="Leucine_aapep/pepB"/>
</dbReference>
<name>F7DN69_MONDO</name>
<evidence type="ECO:0000256" key="1">
    <source>
        <dbReference type="ARBA" id="ARBA00009528"/>
    </source>
</evidence>
<reference evidence="6" key="2">
    <citation type="submission" date="2025-08" db="UniProtKB">
        <authorList>
            <consortium name="Ensembl"/>
        </authorList>
    </citation>
    <scope>IDENTIFICATION</scope>
</reference>
<evidence type="ECO:0000313" key="7">
    <source>
        <dbReference type="Proteomes" id="UP000002280"/>
    </source>
</evidence>
<dbReference type="PANTHER" id="PTHR11963:SF4">
    <property type="entry name" value="AMINOPEPTIDASE NPEPL1-RELATED"/>
    <property type="match status" value="1"/>
</dbReference>
<dbReference type="HOGENOM" id="CLU_013734_3_1_1"/>
<dbReference type="Proteomes" id="UP000002280">
    <property type="component" value="Chromosome 1"/>
</dbReference>
<organism evidence="6 7">
    <name type="scientific">Monodelphis domestica</name>
    <name type="common">Gray short-tailed opossum</name>
    <dbReference type="NCBI Taxonomy" id="13616"/>
    <lineage>
        <taxon>Eukaryota</taxon>
        <taxon>Metazoa</taxon>
        <taxon>Chordata</taxon>
        <taxon>Craniata</taxon>
        <taxon>Vertebrata</taxon>
        <taxon>Euteleostomi</taxon>
        <taxon>Mammalia</taxon>
        <taxon>Metatheria</taxon>
        <taxon>Didelphimorphia</taxon>
        <taxon>Didelphidae</taxon>
        <taxon>Monodelphis</taxon>
    </lineage>
</organism>
<dbReference type="FunFam" id="3.40.630.10:FF:000035">
    <property type="entry name" value="Probable aminopeptidase NPEPL1"/>
    <property type="match status" value="1"/>
</dbReference>
<proteinExistence type="inferred from homology"/>
<dbReference type="eggNOG" id="KOG2597">
    <property type="taxonomic scope" value="Eukaryota"/>
</dbReference>
<sequence length="578" mass="62065">MANVGLQFLASAGDADPQSRPVLLLGQLQNLHRVPWSHLRGKLQPRVTEEIWQTALGTLNPNPTDSCPLYLNYATVAALPSRVSRHNSPSAAQFITRLVRNCLSGGTNRCILMVCERSEVFASACALARAFPLFTHRSSASRRTEKTVTVEFFLVGQNNGPVEVTTLKCLTSATEGVRLAARIVDTPCNEMNTDNFLEEIKKVGKDLGIVPTIIRDEELKQRGFGGIYGVGKAAVHPPALAVLSHMPEGATQTIAWVGKGIVYDTGGLSIKGKTTMPGMKRDCGGAAAVLGAFRAAVRQGFKDNLHAVFCLAENSVGPNATRPDDIHLLYSGKTVEINNTDAEGRLVLADGVSYACKDLGADIILDMATLTGAQGIATGKYHAAVLTNSEEWEAACVKAGRNCGDLVHPLVYCPELHFSEFTSAVADMKNSVADRDNSPSSCAGLFIASHIGFDWPGVWVHLDIASPVHAGERATGYGVALLLSLFGGASEDPLLKMVSPLGEETDPPGDMERDFKRRRLVVTSVHLSSESISCEAAAKQRLTHFAAMRSSNLQAEVLEEASASQNAGRRKELTWLYL</sequence>
<feature type="domain" description="Cytosol aminopeptidase" evidence="5">
    <location>
        <begin position="339"/>
        <end position="346"/>
    </location>
</feature>
<dbReference type="GO" id="GO:0030145">
    <property type="term" value="F:manganese ion binding"/>
    <property type="evidence" value="ECO:0007669"/>
    <property type="project" value="InterPro"/>
</dbReference>
<dbReference type="PROSITE" id="PS00631">
    <property type="entry name" value="CYTOSOL_AP"/>
    <property type="match status" value="1"/>
</dbReference>
<dbReference type="AlphaFoldDB" id="F7DN69"/>
<protein>
    <submittedName>
        <fullName evidence="6">Aminopeptidase like 1</fullName>
    </submittedName>
</protein>
<dbReference type="Ensembl" id="ENSMODT00000021043.2">
    <property type="protein sequence ID" value="ENSMODP00000020676.2"/>
    <property type="gene ID" value="ENSMODG00000016562.2"/>
</dbReference>
<dbReference type="Pfam" id="PF00883">
    <property type="entry name" value="Peptidase_M17"/>
    <property type="match status" value="1"/>
</dbReference>
<evidence type="ECO:0000259" key="5">
    <source>
        <dbReference type="PROSITE" id="PS00631"/>
    </source>
</evidence>